<evidence type="ECO:0000256" key="1">
    <source>
        <dbReference type="SAM" id="MobiDB-lite"/>
    </source>
</evidence>
<feature type="transmembrane region" description="Helical" evidence="2">
    <location>
        <begin position="430"/>
        <end position="459"/>
    </location>
</feature>
<dbReference type="GO" id="GO:0043024">
    <property type="term" value="F:ribosomal small subunit binding"/>
    <property type="evidence" value="ECO:0007669"/>
    <property type="project" value="TreeGrafter"/>
</dbReference>
<feature type="transmembrane region" description="Helical" evidence="2">
    <location>
        <begin position="479"/>
        <end position="505"/>
    </location>
</feature>
<dbReference type="GO" id="GO:0019843">
    <property type="term" value="F:rRNA binding"/>
    <property type="evidence" value="ECO:0007669"/>
    <property type="project" value="TreeGrafter"/>
</dbReference>
<keyword evidence="5" id="KW-1185">Reference proteome</keyword>
<accession>A0A3L9L6U1</accession>
<organism evidence="4 5">
    <name type="scientific">Kocuria tytonicola</name>
    <dbReference type="NCBI Taxonomy" id="2055946"/>
    <lineage>
        <taxon>Bacteria</taxon>
        <taxon>Bacillati</taxon>
        <taxon>Actinomycetota</taxon>
        <taxon>Actinomycetes</taxon>
        <taxon>Micrococcales</taxon>
        <taxon>Micrococcaceae</taxon>
        <taxon>Kocuria</taxon>
    </lineage>
</organism>
<dbReference type="Pfam" id="PF01926">
    <property type="entry name" value="MMR_HSR1"/>
    <property type="match status" value="1"/>
</dbReference>
<dbReference type="AlphaFoldDB" id="A0A3L9L6U1"/>
<dbReference type="Proteomes" id="UP000277871">
    <property type="component" value="Unassembled WGS sequence"/>
</dbReference>
<dbReference type="PANTHER" id="PTHR42698:SF1">
    <property type="entry name" value="GTPASE ERA, MITOCHONDRIAL"/>
    <property type="match status" value="1"/>
</dbReference>
<dbReference type="Gene3D" id="3.40.50.300">
    <property type="entry name" value="P-loop containing nucleotide triphosphate hydrolases"/>
    <property type="match status" value="1"/>
</dbReference>
<evidence type="ECO:0000256" key="2">
    <source>
        <dbReference type="SAM" id="Phobius"/>
    </source>
</evidence>
<name>A0A3L9L6U1_9MICC</name>
<protein>
    <submittedName>
        <fullName evidence="4">ABC transporter</fullName>
    </submittedName>
</protein>
<proteinExistence type="predicted"/>
<gene>
    <name evidence="4" type="ORF">EAE32_06065</name>
</gene>
<evidence type="ECO:0000259" key="3">
    <source>
        <dbReference type="Pfam" id="PF01926"/>
    </source>
</evidence>
<dbReference type="PANTHER" id="PTHR42698">
    <property type="entry name" value="GTPASE ERA"/>
    <property type="match status" value="1"/>
</dbReference>
<dbReference type="RefSeq" id="WP_121864461.1">
    <property type="nucleotide sequence ID" value="NZ_RDEX01000001.1"/>
</dbReference>
<reference evidence="4 5" key="1">
    <citation type="submission" date="2018-10" db="EMBL/GenBank/DDBJ databases">
        <title>Kocuria tytonicola, new bacteria from the preen glands of American barn owls (Tyto furcata).</title>
        <authorList>
            <person name="Braun M.S."/>
            <person name="Wang E."/>
            <person name="Zimmermann S."/>
            <person name="Boutin S."/>
            <person name="Wagner H."/>
            <person name="Wink M."/>
        </authorList>
    </citation>
    <scope>NUCLEOTIDE SEQUENCE [LARGE SCALE GENOMIC DNA]</scope>
    <source>
        <strain evidence="4 5">473</strain>
    </source>
</reference>
<dbReference type="GO" id="GO:0005829">
    <property type="term" value="C:cytosol"/>
    <property type="evidence" value="ECO:0007669"/>
    <property type="project" value="TreeGrafter"/>
</dbReference>
<keyword evidence="2" id="KW-0472">Membrane</keyword>
<evidence type="ECO:0000313" key="4">
    <source>
        <dbReference type="EMBL" id="RLY94706.1"/>
    </source>
</evidence>
<dbReference type="SUPFAM" id="SSF52540">
    <property type="entry name" value="P-loop containing nucleoside triphosphate hydrolases"/>
    <property type="match status" value="1"/>
</dbReference>
<feature type="domain" description="G" evidence="3">
    <location>
        <begin position="58"/>
        <end position="180"/>
    </location>
</feature>
<evidence type="ECO:0000313" key="5">
    <source>
        <dbReference type="Proteomes" id="UP000277871"/>
    </source>
</evidence>
<dbReference type="InterPro" id="IPR006073">
    <property type="entry name" value="GTP-bd"/>
</dbReference>
<dbReference type="GO" id="GO:0005525">
    <property type="term" value="F:GTP binding"/>
    <property type="evidence" value="ECO:0007669"/>
    <property type="project" value="InterPro"/>
</dbReference>
<dbReference type="EMBL" id="RDEX01000001">
    <property type="protein sequence ID" value="RLY94706.1"/>
    <property type="molecule type" value="Genomic_DNA"/>
</dbReference>
<dbReference type="InterPro" id="IPR027417">
    <property type="entry name" value="P-loop_NTPase"/>
</dbReference>
<keyword evidence="2" id="KW-1133">Transmembrane helix</keyword>
<keyword evidence="2" id="KW-0812">Transmembrane</keyword>
<feature type="region of interest" description="Disordered" evidence="1">
    <location>
        <begin position="352"/>
        <end position="376"/>
    </location>
</feature>
<dbReference type="GO" id="GO:0000028">
    <property type="term" value="P:ribosomal small subunit assembly"/>
    <property type="evidence" value="ECO:0007669"/>
    <property type="project" value="TreeGrafter"/>
</dbReference>
<comment type="caution">
    <text evidence="4">The sequence shown here is derived from an EMBL/GenBank/DDBJ whole genome shotgun (WGS) entry which is preliminary data.</text>
</comment>
<dbReference type="InterPro" id="IPR005662">
    <property type="entry name" value="GTPase_Era-like"/>
</dbReference>
<sequence>MSPRSRTETVTLSERITGLAQATEIAEGRLDEDVVRQARQTLDRAGQRRALSADHTVVGFFGATGSGKSSLFNAVVGQELARSAARRPTTSAPLAAVWGEEGSQPLLDWLDVPDRRVVGPALSVATGRGRKASTASGGLVLLDLPDFDSVTAEHRQIVQRMVGLVDVVVWVVDPQKYADAVLHQDFVQPLARHGAVTMVVLNQADRLAERDVPTVLGSLAELVAQDGLPATGPSAPVAVSALTGQGVAELRDRIHSVAASRAAAGQRLEADVVHAATELAHAAGEGDPHGIDRDASERLTAGLARAAGVEMVADAAARSYRLRAGKHTGWIATRWLARFRKDPLKRLHIESHDRTSDPGVHRTSLPPMNASQKASADSAVRGFADEVSRGAGEPWRRSVRTAARSHQETLPDALDQAVARTRFSARGASWWWIAFDVLQWLAMAVTVLGLLWLLGLFLADYFQLQLPPPPTVEGFPLPVPTLMVVAGVVLALFLALTGAVIASLASRVRARTVRRRLLRSVRETAHDTVQVPVERELRAHREFTAALDRAASPTA</sequence>